<dbReference type="EMBL" id="CP111024">
    <property type="protein sequence ID" value="WAR23691.1"/>
    <property type="molecule type" value="Genomic_DNA"/>
</dbReference>
<name>A0ABY7FSJ2_MYAAR</name>
<reference evidence="2" key="1">
    <citation type="submission" date="2022-11" db="EMBL/GenBank/DDBJ databases">
        <title>Centuries of genome instability and evolution in soft-shell clam transmissible cancer (bioRxiv).</title>
        <authorList>
            <person name="Hart S.F.M."/>
            <person name="Yonemitsu M.A."/>
            <person name="Giersch R.M."/>
            <person name="Beal B.F."/>
            <person name="Arriagada G."/>
            <person name="Davis B.W."/>
            <person name="Ostrander E.A."/>
            <person name="Goff S.P."/>
            <person name="Metzger M.J."/>
        </authorList>
    </citation>
    <scope>NUCLEOTIDE SEQUENCE</scope>
    <source>
        <strain evidence="2">MELC-2E11</strain>
        <tissue evidence="2">Siphon/mantle</tissue>
    </source>
</reference>
<dbReference type="PANTHER" id="PTHR13664">
    <property type="entry name" value="BECLIN 1-ASSOCIATED AUTOPHAGY-RELATED KEY REGULATOR"/>
    <property type="match status" value="1"/>
</dbReference>
<dbReference type="PANTHER" id="PTHR13664:SF0">
    <property type="entry name" value="BECLIN 1-ASSOCIATED AUTOPHAGY-RELATED KEY REGULATOR"/>
    <property type="match status" value="1"/>
</dbReference>
<keyword evidence="3" id="KW-1185">Reference proteome</keyword>
<dbReference type="Pfam" id="PF10186">
    <property type="entry name" value="ATG14"/>
    <property type="match status" value="1"/>
</dbReference>
<dbReference type="Proteomes" id="UP001164746">
    <property type="component" value="Chromosome 13"/>
</dbReference>
<sequence length="387" mass="43106">MEEISCSDTEAPTEFNTKSISQSLSGLSVAVERCPLCSEARRPFYCKGCVNEGQFHHSTARYPDSFKEKSAPEKKRRIIDYIVKVTDAIAKKREKLTERQGEVMELRKSRIADLTTYIFPVTAVKMERSTGAMGESDDVLKEALQEASQMAYVRGRWITASSSSQYKIVAPVLPSNGDYSQYNIMVAKAAEEGSREDTSHTSPGNTIIAGLCHTSQLLTLLAYFLSVSLYKKQCFSEFCLDEVPERQFNRSVSRLNKNVLYLCFSQGVSAERLEPKHTPHNLVELLNHSQLGRIGWFDVEQDMMDSVEDSNGQSDESDDDFNNCAKGELDSGDWETVPDNIPLPSAATQPESLQALGYVSQDMTESALTASSVLSSAFSTFGSYFRR</sequence>
<gene>
    <name evidence="2" type="ORF">MAR_037360</name>
</gene>
<evidence type="ECO:0000313" key="3">
    <source>
        <dbReference type="Proteomes" id="UP001164746"/>
    </source>
</evidence>
<organism evidence="2 3">
    <name type="scientific">Mya arenaria</name>
    <name type="common">Soft-shell clam</name>
    <dbReference type="NCBI Taxonomy" id="6604"/>
    <lineage>
        <taxon>Eukaryota</taxon>
        <taxon>Metazoa</taxon>
        <taxon>Spiralia</taxon>
        <taxon>Lophotrochozoa</taxon>
        <taxon>Mollusca</taxon>
        <taxon>Bivalvia</taxon>
        <taxon>Autobranchia</taxon>
        <taxon>Heteroconchia</taxon>
        <taxon>Euheterodonta</taxon>
        <taxon>Imparidentia</taxon>
        <taxon>Neoheterodontei</taxon>
        <taxon>Myida</taxon>
        <taxon>Myoidea</taxon>
        <taxon>Myidae</taxon>
        <taxon>Mya</taxon>
    </lineage>
</organism>
<accession>A0ABY7FSJ2</accession>
<evidence type="ECO:0000313" key="2">
    <source>
        <dbReference type="EMBL" id="WAR23691.1"/>
    </source>
</evidence>
<proteinExistence type="predicted"/>
<evidence type="ECO:0000256" key="1">
    <source>
        <dbReference type="ARBA" id="ARBA00023054"/>
    </source>
</evidence>
<protein>
    <submittedName>
        <fullName evidence="2">BAKOR-like protein</fullName>
    </submittedName>
</protein>
<dbReference type="InterPro" id="IPR018791">
    <property type="entry name" value="UV_resistance/autophagy_Atg14"/>
</dbReference>
<keyword evidence="1" id="KW-0175">Coiled coil</keyword>